<dbReference type="CDD" id="cd01167">
    <property type="entry name" value="bac_FRK"/>
    <property type="match status" value="1"/>
</dbReference>
<dbReference type="GO" id="GO:0005524">
    <property type="term" value="F:ATP binding"/>
    <property type="evidence" value="ECO:0007669"/>
    <property type="project" value="UniProtKB-KW"/>
</dbReference>
<evidence type="ECO:0000256" key="3">
    <source>
        <dbReference type="ARBA" id="ARBA00022741"/>
    </source>
</evidence>
<keyword evidence="4 7" id="KW-0418">Kinase</keyword>
<evidence type="ECO:0000313" key="8">
    <source>
        <dbReference type="Proteomes" id="UP000290637"/>
    </source>
</evidence>
<dbReference type="Gene3D" id="3.40.1190.20">
    <property type="match status" value="1"/>
</dbReference>
<sequence>MIIVCGEALFDVFTDGESAAGFALAARIGGSPFNVAAGLARLGTAPRFFGGLSRDQFGRKLAAALEREGVDLSCAPRPDAATALVAVDVDAEGVPAYTLYGSATAERMVMPADLARVPEDAAAIHVGSYCMAVEPVASTLRALVARQRHRSLIAFDPNVRLTIQPDRAVWQAAVAWMLPMTDLLKISNEDIGHLYPGMAPQAFIDHALAAGVALVVVTRGGHGVLAVTAALAPLDLPAAPVDVVDTVGAGDTFQAALLSWLSRHGLLARTALQALDARTLREALAFAGRAAAITCSRRGADLPRLEEVARRWQLPAEPAAQS</sequence>
<dbReference type="EMBL" id="CP035913">
    <property type="protein sequence ID" value="QBE65880.1"/>
    <property type="molecule type" value="Genomic_DNA"/>
</dbReference>
<dbReference type="RefSeq" id="WP_130188989.1">
    <property type="nucleotide sequence ID" value="NZ_CP035913.1"/>
</dbReference>
<evidence type="ECO:0000256" key="2">
    <source>
        <dbReference type="ARBA" id="ARBA00022679"/>
    </source>
</evidence>
<comment type="similarity">
    <text evidence="1">Belongs to the carbohydrate kinase PfkB family.</text>
</comment>
<name>A0A4P6L2T9_9BURK</name>
<keyword evidence="5" id="KW-0067">ATP-binding</keyword>
<dbReference type="Pfam" id="PF00294">
    <property type="entry name" value="PfkB"/>
    <property type="match status" value="1"/>
</dbReference>
<keyword evidence="2" id="KW-0808">Transferase</keyword>
<dbReference type="GO" id="GO:0016301">
    <property type="term" value="F:kinase activity"/>
    <property type="evidence" value="ECO:0007669"/>
    <property type="project" value="UniProtKB-KW"/>
</dbReference>
<dbReference type="InterPro" id="IPR002173">
    <property type="entry name" value="Carboh/pur_kinase_PfkB_CS"/>
</dbReference>
<dbReference type="PANTHER" id="PTHR43085:SF1">
    <property type="entry name" value="PSEUDOURIDINE KINASE-RELATED"/>
    <property type="match status" value="1"/>
</dbReference>
<accession>A0A4P6L2T9</accession>
<dbReference type="PROSITE" id="PS00584">
    <property type="entry name" value="PFKB_KINASES_2"/>
    <property type="match status" value="1"/>
</dbReference>
<protein>
    <submittedName>
        <fullName evidence="7">Carbohydrate kinase</fullName>
    </submittedName>
</protein>
<keyword evidence="8" id="KW-1185">Reference proteome</keyword>
<keyword evidence="3" id="KW-0547">Nucleotide-binding</keyword>
<evidence type="ECO:0000259" key="6">
    <source>
        <dbReference type="Pfam" id="PF00294"/>
    </source>
</evidence>
<evidence type="ECO:0000256" key="4">
    <source>
        <dbReference type="ARBA" id="ARBA00022777"/>
    </source>
</evidence>
<gene>
    <name evidence="7" type="ORF">EWM63_25245</name>
</gene>
<dbReference type="InterPro" id="IPR029056">
    <property type="entry name" value="Ribokinase-like"/>
</dbReference>
<evidence type="ECO:0000256" key="5">
    <source>
        <dbReference type="ARBA" id="ARBA00022840"/>
    </source>
</evidence>
<dbReference type="InterPro" id="IPR050306">
    <property type="entry name" value="PfkB_Carbo_kinase"/>
</dbReference>
<evidence type="ECO:0000256" key="1">
    <source>
        <dbReference type="ARBA" id="ARBA00010688"/>
    </source>
</evidence>
<dbReference type="Proteomes" id="UP000290637">
    <property type="component" value="Chromosome"/>
</dbReference>
<dbReference type="KEGG" id="plue:EWM63_25245"/>
<feature type="domain" description="Carbohydrate kinase PfkB" evidence="6">
    <location>
        <begin position="6"/>
        <end position="303"/>
    </location>
</feature>
<dbReference type="AlphaFoldDB" id="A0A4P6L2T9"/>
<proteinExistence type="inferred from homology"/>
<dbReference type="PANTHER" id="PTHR43085">
    <property type="entry name" value="HEXOKINASE FAMILY MEMBER"/>
    <property type="match status" value="1"/>
</dbReference>
<reference evidence="7 8" key="1">
    <citation type="submission" date="2019-02" db="EMBL/GenBank/DDBJ databases">
        <title>Draft Genome Sequences of Six Type Strains of the Genus Massilia.</title>
        <authorList>
            <person name="Miess H."/>
            <person name="Frediansyhah A."/>
            <person name="Gross H."/>
        </authorList>
    </citation>
    <scope>NUCLEOTIDE SEQUENCE [LARGE SCALE GENOMIC DNA]</scope>
    <source>
        <strain evidence="7 8">DSM 17473</strain>
    </source>
</reference>
<dbReference type="SUPFAM" id="SSF53613">
    <property type="entry name" value="Ribokinase-like"/>
    <property type="match status" value="1"/>
</dbReference>
<organism evidence="7 8">
    <name type="scientific">Pseudoduganella lutea</name>
    <dbReference type="NCBI Taxonomy" id="321985"/>
    <lineage>
        <taxon>Bacteria</taxon>
        <taxon>Pseudomonadati</taxon>
        <taxon>Pseudomonadota</taxon>
        <taxon>Betaproteobacteria</taxon>
        <taxon>Burkholderiales</taxon>
        <taxon>Oxalobacteraceae</taxon>
        <taxon>Telluria group</taxon>
        <taxon>Pseudoduganella</taxon>
    </lineage>
</organism>
<dbReference type="InterPro" id="IPR011611">
    <property type="entry name" value="PfkB_dom"/>
</dbReference>
<dbReference type="OrthoDB" id="9795789at2"/>
<evidence type="ECO:0000313" key="7">
    <source>
        <dbReference type="EMBL" id="QBE65880.1"/>
    </source>
</evidence>